<name>A0A9X5BDZ3_9FIRM</name>
<dbReference type="AlphaFoldDB" id="A0A9X5BDZ3"/>
<dbReference type="Proteomes" id="UP001154420">
    <property type="component" value="Unassembled WGS sequence"/>
</dbReference>
<comment type="caution">
    <text evidence="2">The sequence shown here is derived from an EMBL/GenBank/DDBJ whole genome shotgun (WGS) entry which is preliminary data.</text>
</comment>
<feature type="transmembrane region" description="Helical" evidence="1">
    <location>
        <begin position="129"/>
        <end position="155"/>
    </location>
</feature>
<feature type="transmembrane region" description="Helical" evidence="1">
    <location>
        <begin position="94"/>
        <end position="117"/>
    </location>
</feature>
<protein>
    <submittedName>
        <fullName evidence="2">Uncharacterized protein</fullName>
    </submittedName>
</protein>
<feature type="transmembrane region" description="Helical" evidence="1">
    <location>
        <begin position="167"/>
        <end position="189"/>
    </location>
</feature>
<keyword evidence="3" id="KW-1185">Reference proteome</keyword>
<proteinExistence type="predicted"/>
<keyword evidence="1" id="KW-0812">Transmembrane</keyword>
<keyword evidence="1" id="KW-1133">Transmembrane helix</keyword>
<evidence type="ECO:0000313" key="2">
    <source>
        <dbReference type="EMBL" id="NBJ92070.1"/>
    </source>
</evidence>
<keyword evidence="1" id="KW-0472">Membrane</keyword>
<gene>
    <name evidence="2" type="ORF">D5281_05570</name>
</gene>
<dbReference type="EMBL" id="QZDT01000005">
    <property type="protein sequence ID" value="NBJ92070.1"/>
    <property type="molecule type" value="Genomic_DNA"/>
</dbReference>
<feature type="transmembrane region" description="Helical" evidence="1">
    <location>
        <begin position="27"/>
        <end position="44"/>
    </location>
</feature>
<sequence>MVCRRCKVEKINTVEHKKIYGRRITQVALIAVLLLSGLLSFSTYQNQYCFDGQHQACGGEAVKLDKAIAAKYEGLLTDEKVRQMLAELVPVAKILAFVMYGKEALACSILFASVTFTEGYIPFNLTCRALLAYQILLAFTGGIRGTGITLVISAVSKHQMTAFAVSAAVYLLPVFLPVALVFLVCGCAASHKIFAAHQIV</sequence>
<organism evidence="2 3">
    <name type="scientific">Parablautia muri</name>
    <dbReference type="NCBI Taxonomy" id="2320879"/>
    <lineage>
        <taxon>Bacteria</taxon>
        <taxon>Bacillati</taxon>
        <taxon>Bacillota</taxon>
        <taxon>Clostridia</taxon>
        <taxon>Lachnospirales</taxon>
        <taxon>Lachnospiraceae</taxon>
        <taxon>Parablautia</taxon>
    </lineage>
</organism>
<reference evidence="2" key="1">
    <citation type="submission" date="2018-09" db="EMBL/GenBank/DDBJ databases">
        <title>Murine metabolic-syndrome-specific gut microbial biobank.</title>
        <authorList>
            <person name="Liu C."/>
        </authorList>
    </citation>
    <scope>NUCLEOTIDE SEQUENCE</scope>
    <source>
        <strain evidence="2">D42-62</strain>
    </source>
</reference>
<evidence type="ECO:0000313" key="3">
    <source>
        <dbReference type="Proteomes" id="UP001154420"/>
    </source>
</evidence>
<accession>A0A9X5BDZ3</accession>
<evidence type="ECO:0000256" key="1">
    <source>
        <dbReference type="SAM" id="Phobius"/>
    </source>
</evidence>